<dbReference type="AlphaFoldDB" id="A0A9R1C7Q7"/>
<evidence type="ECO:0000313" key="2">
    <source>
        <dbReference type="Proteomes" id="UP000825483"/>
    </source>
</evidence>
<gene>
    <name evidence="1" type="ORF">PRLR5076_04000</name>
</gene>
<dbReference type="Proteomes" id="UP000825483">
    <property type="component" value="Unassembled WGS sequence"/>
</dbReference>
<organism evidence="1 2">
    <name type="scientific">Prevotella lacticifex</name>
    <dbReference type="NCBI Taxonomy" id="2854755"/>
    <lineage>
        <taxon>Bacteria</taxon>
        <taxon>Pseudomonadati</taxon>
        <taxon>Bacteroidota</taxon>
        <taxon>Bacteroidia</taxon>
        <taxon>Bacteroidales</taxon>
        <taxon>Prevotellaceae</taxon>
        <taxon>Prevotella</taxon>
    </lineage>
</organism>
<comment type="caution">
    <text evidence="1">The sequence shown here is derived from an EMBL/GenBank/DDBJ whole genome shotgun (WGS) entry which is preliminary data.</text>
</comment>
<dbReference type="EMBL" id="BPUB01000001">
    <property type="protein sequence ID" value="GJG57549.1"/>
    <property type="molecule type" value="Genomic_DNA"/>
</dbReference>
<evidence type="ECO:0000313" key="1">
    <source>
        <dbReference type="EMBL" id="GJG57549.1"/>
    </source>
</evidence>
<name>A0A9R1C7Q7_9BACT</name>
<reference evidence="1" key="1">
    <citation type="journal article" date="2022" name="Int. J. Syst. Evol. Microbiol.">
        <title>Prevotella lacticifex sp. nov., isolated from the rumen of cows.</title>
        <authorList>
            <person name="Shinkai T."/>
            <person name="Ikeyama N."/>
            <person name="Kumagai M."/>
            <person name="Ohmori H."/>
            <person name="Sakamoto M."/>
            <person name="Ohkuma M."/>
            <person name="Mitsumori M."/>
        </authorList>
    </citation>
    <scope>NUCLEOTIDE SEQUENCE</scope>
    <source>
        <strain evidence="1">R5076</strain>
    </source>
</reference>
<accession>A0A9R1C7Q7</accession>
<proteinExistence type="predicted"/>
<keyword evidence="2" id="KW-1185">Reference proteome</keyword>
<protein>
    <recommendedName>
        <fullName evidence="3">Nucleotidyltransferase family protein</fullName>
    </recommendedName>
</protein>
<dbReference type="RefSeq" id="WP_223929517.1">
    <property type="nucleotide sequence ID" value="NZ_BPTU01000003.1"/>
</dbReference>
<evidence type="ECO:0008006" key="3">
    <source>
        <dbReference type="Google" id="ProtNLM"/>
    </source>
</evidence>
<sequence>MTYAEMKGIYDIAKKQSLLGVIFIALDKSGLKPIDIDKHQDEFEDLLMEWMGDKVKIARRNEKLNNDVAEVTDWFAKQGYETCLLKGQGNALLYPTPELRTCGDIDLWVRPKECKDLEENISNIISFVRKNSSSKCRAIYHHVDGLEWNGTEVEVHYRPHFMQDFVNNARLQRYFLDNANEQFQNFAKIGDKDVAVPTPSFNIVFQISHIYQHLFKEGIGLRQVLDYYYVLKSYAELGDKENIDWKETLTYLGLKDITAAIEWILINKFGMNAEWAIVPTDENRGKFILNEILQGGNFGKYDERNARFGHSKIGKNLQRLNRDLRLVRYFPSEALSEPIFRLWHAHWRYKRN</sequence>
<dbReference type="GeneID" id="72468454"/>
<dbReference type="Pfam" id="PF14907">
    <property type="entry name" value="NTP_transf_5"/>
    <property type="match status" value="1"/>
</dbReference>
<dbReference type="InterPro" id="IPR039498">
    <property type="entry name" value="NTP_transf_5"/>
</dbReference>